<dbReference type="Proteomes" id="UP001363151">
    <property type="component" value="Unassembled WGS sequence"/>
</dbReference>
<dbReference type="PROSITE" id="PS50059">
    <property type="entry name" value="FKBP_PPIASE"/>
    <property type="match status" value="1"/>
</dbReference>
<keyword evidence="1" id="KW-0697">Rotamase</keyword>
<accession>A0ABR1GFC4</accession>
<dbReference type="EMBL" id="JBBJCI010000023">
    <property type="protein sequence ID" value="KAK7254598.1"/>
    <property type="molecule type" value="Genomic_DNA"/>
</dbReference>
<dbReference type="Gene3D" id="2.60.120.650">
    <property type="entry name" value="Cupin"/>
    <property type="match status" value="1"/>
</dbReference>
<gene>
    <name evidence="4" type="ORF">SO694_00010112</name>
</gene>
<organism evidence="4 5">
    <name type="scientific">Aureococcus anophagefferens</name>
    <name type="common">Harmful bloom alga</name>
    <dbReference type="NCBI Taxonomy" id="44056"/>
    <lineage>
        <taxon>Eukaryota</taxon>
        <taxon>Sar</taxon>
        <taxon>Stramenopiles</taxon>
        <taxon>Ochrophyta</taxon>
        <taxon>Pelagophyceae</taxon>
        <taxon>Pelagomonadales</taxon>
        <taxon>Pelagomonadaceae</taxon>
        <taxon>Aureococcus</taxon>
    </lineage>
</organism>
<reference evidence="4 5" key="1">
    <citation type="submission" date="2024-03" db="EMBL/GenBank/DDBJ databases">
        <title>Aureococcus anophagefferens CCMP1851 and Kratosvirus quantuckense: Draft genome of a second virus-susceptible host strain in the model system.</title>
        <authorList>
            <person name="Chase E."/>
            <person name="Truchon A.R."/>
            <person name="Schepens W."/>
            <person name="Wilhelm S.W."/>
        </authorList>
    </citation>
    <scope>NUCLEOTIDE SEQUENCE [LARGE SCALE GENOMIC DNA]</scope>
    <source>
        <strain evidence="4 5">CCMP1851</strain>
    </source>
</reference>
<feature type="domain" description="PPIase FKBP-type" evidence="2">
    <location>
        <begin position="66"/>
        <end position="157"/>
    </location>
</feature>
<dbReference type="SUPFAM" id="SSF51197">
    <property type="entry name" value="Clavaminate synthase-like"/>
    <property type="match status" value="1"/>
</dbReference>
<dbReference type="InterPro" id="IPR001179">
    <property type="entry name" value="PPIase_FKBP_dom"/>
</dbReference>
<dbReference type="InterPro" id="IPR046357">
    <property type="entry name" value="PPIase_dom_sf"/>
</dbReference>
<dbReference type="InterPro" id="IPR050910">
    <property type="entry name" value="JMJD6_ArgDemeth/LysHydrox"/>
</dbReference>
<comment type="catalytic activity">
    <reaction evidence="1">
        <text>[protein]-peptidylproline (omega=180) = [protein]-peptidylproline (omega=0)</text>
        <dbReference type="Rhea" id="RHEA:16237"/>
        <dbReference type="Rhea" id="RHEA-COMP:10747"/>
        <dbReference type="Rhea" id="RHEA-COMP:10748"/>
        <dbReference type="ChEBI" id="CHEBI:83833"/>
        <dbReference type="ChEBI" id="CHEBI:83834"/>
        <dbReference type="EC" id="5.2.1.8"/>
    </reaction>
</comment>
<feature type="domain" description="JmjC" evidence="3">
    <location>
        <begin position="329"/>
        <end position="518"/>
    </location>
</feature>
<dbReference type="Gene3D" id="3.10.50.40">
    <property type="match status" value="1"/>
</dbReference>
<name>A0ABR1GFC4_AURAN</name>
<dbReference type="PROSITE" id="PS51184">
    <property type="entry name" value="JMJC"/>
    <property type="match status" value="1"/>
</dbReference>
<sequence>MMLALHATEVASFREFAAGDDGAQSSLARSAALLPRVANGDFRKPASDEVEIEVLKAGNGAFPAAGDAVKVHHVGRVAGSGVVFDASRSKGAGKPFEFKLGARAVVPAFEMATLQTSLGGTSRVRAPARYAYGDAEVPKLIPPNTDLIFDVTLVAIGDRVVEDDPPVVEQLEELPPWLAAIAPPPTPPEYASFVKARRSRADVAALDHPRFRGAPPSFDAGDAADGAWTGTSDVSTTGLCVARDIGAAWEGRERWTWDELMESDWANEQWILAKLRAPLTPKEHLRDVAVVEMTLADYALYAMWTQCLDEDDDVPDARKDALPRFYVNGWEAFERLEAQRPLFEPHPPCVSDLTLELLSQTELATNKMIFGDKLKTVEAMSRSAADASSRRLVKVFVGCGGSATRLHFDNAGAHAWLSMVRGSKLYVAYAPSDAPYLYAEGSHSPVDPLAPYAETVAAYPDYAKATPYAVVLREGETILVPSGWWHYAVSLEPSLTVMRNFWNNSNIGAFTDMSKEQLKKKVEVLRSKGMLRAAAPNDDARLAAAATPPTIAG</sequence>
<dbReference type="SMART" id="SM00558">
    <property type="entry name" value="JmjC"/>
    <property type="match status" value="1"/>
</dbReference>
<comment type="caution">
    <text evidence="4">The sequence shown here is derived from an EMBL/GenBank/DDBJ whole genome shotgun (WGS) entry which is preliminary data.</text>
</comment>
<dbReference type="PANTHER" id="PTHR12480">
    <property type="entry name" value="ARGININE DEMETHYLASE AND LYSYL-HYDROXYLASE JMJD"/>
    <property type="match status" value="1"/>
</dbReference>
<dbReference type="GO" id="GO:0016853">
    <property type="term" value="F:isomerase activity"/>
    <property type="evidence" value="ECO:0007669"/>
    <property type="project" value="UniProtKB-KW"/>
</dbReference>
<evidence type="ECO:0000313" key="5">
    <source>
        <dbReference type="Proteomes" id="UP001363151"/>
    </source>
</evidence>
<dbReference type="InterPro" id="IPR003347">
    <property type="entry name" value="JmjC_dom"/>
</dbReference>
<keyword evidence="5" id="KW-1185">Reference proteome</keyword>
<evidence type="ECO:0000259" key="3">
    <source>
        <dbReference type="PROSITE" id="PS51184"/>
    </source>
</evidence>
<dbReference type="InterPro" id="IPR041667">
    <property type="entry name" value="Cupin_8"/>
</dbReference>
<dbReference type="PANTHER" id="PTHR12480:SF6">
    <property type="entry name" value="2-OXOGLUTARATE AND IRON-DEPENDENT OXYGENASE JMJD4"/>
    <property type="match status" value="1"/>
</dbReference>
<evidence type="ECO:0000256" key="1">
    <source>
        <dbReference type="PROSITE-ProRule" id="PRU00277"/>
    </source>
</evidence>
<evidence type="ECO:0000259" key="2">
    <source>
        <dbReference type="PROSITE" id="PS50059"/>
    </source>
</evidence>
<evidence type="ECO:0000313" key="4">
    <source>
        <dbReference type="EMBL" id="KAK7254598.1"/>
    </source>
</evidence>
<dbReference type="Pfam" id="PF00254">
    <property type="entry name" value="FKBP_C"/>
    <property type="match status" value="1"/>
</dbReference>
<protein>
    <recommendedName>
        <fullName evidence="1">peptidylprolyl isomerase</fullName>
        <ecNumber evidence="1">5.2.1.8</ecNumber>
    </recommendedName>
</protein>
<dbReference type="SUPFAM" id="SSF54534">
    <property type="entry name" value="FKBP-like"/>
    <property type="match status" value="1"/>
</dbReference>
<dbReference type="EC" id="5.2.1.8" evidence="1"/>
<keyword evidence="1 4" id="KW-0413">Isomerase</keyword>
<dbReference type="Pfam" id="PF13621">
    <property type="entry name" value="Cupin_8"/>
    <property type="match status" value="1"/>
</dbReference>
<proteinExistence type="predicted"/>